<dbReference type="Proteomes" id="UP000077154">
    <property type="component" value="Unassembled WGS sequence"/>
</dbReference>
<protein>
    <submittedName>
        <fullName evidence="1">Uncharacterized protein</fullName>
    </submittedName>
</protein>
<gene>
    <name evidence="1" type="ORF">VC83_07079</name>
</gene>
<dbReference type="AlphaFoldDB" id="A0A177A6U1"/>
<dbReference type="RefSeq" id="XP_024322144.1">
    <property type="nucleotide sequence ID" value="XM_024470658.1"/>
</dbReference>
<name>A0A177A6U1_9PEZI</name>
<reference evidence="1" key="1">
    <citation type="submission" date="2016-03" db="EMBL/GenBank/DDBJ databases">
        <title>Updated assembly of Pseudogymnoascus destructans, the fungus causing white-nose syndrome of bats.</title>
        <authorList>
            <person name="Palmer J.M."/>
            <person name="Drees K.P."/>
            <person name="Foster J.T."/>
            <person name="Lindner D.L."/>
        </authorList>
    </citation>
    <scope>NUCLEOTIDE SEQUENCE [LARGE SCALE GENOMIC DNA]</scope>
    <source>
        <strain evidence="1">20631-21</strain>
    </source>
</reference>
<proteinExistence type="predicted"/>
<dbReference type="GeneID" id="36290129"/>
<organism evidence="1">
    <name type="scientific">Pseudogymnoascus destructans</name>
    <dbReference type="NCBI Taxonomy" id="655981"/>
    <lineage>
        <taxon>Eukaryota</taxon>
        <taxon>Fungi</taxon>
        <taxon>Dikarya</taxon>
        <taxon>Ascomycota</taxon>
        <taxon>Pezizomycotina</taxon>
        <taxon>Leotiomycetes</taxon>
        <taxon>Thelebolales</taxon>
        <taxon>Thelebolaceae</taxon>
        <taxon>Pseudogymnoascus</taxon>
    </lineage>
</organism>
<sequence>MVSGGGAAVYDVALKRRETLMGSSGPLAIVKNFKDCFYRYSGRESDIRAANIINSIEDEDLDPEQPEKLIFFKPAYLLKTCMIN</sequence>
<dbReference type="EMBL" id="KV441402">
    <property type="protein sequence ID" value="OAF56853.1"/>
    <property type="molecule type" value="Genomic_DNA"/>
</dbReference>
<evidence type="ECO:0000313" key="1">
    <source>
        <dbReference type="EMBL" id="OAF56853.1"/>
    </source>
</evidence>
<accession>A0A177A6U1</accession>